<name>S7NU25_MYOBR</name>
<organism evidence="1 2">
    <name type="scientific">Myotis brandtii</name>
    <name type="common">Brandt's bat</name>
    <dbReference type="NCBI Taxonomy" id="109478"/>
    <lineage>
        <taxon>Eukaryota</taxon>
        <taxon>Metazoa</taxon>
        <taxon>Chordata</taxon>
        <taxon>Craniata</taxon>
        <taxon>Vertebrata</taxon>
        <taxon>Euteleostomi</taxon>
        <taxon>Mammalia</taxon>
        <taxon>Eutheria</taxon>
        <taxon>Laurasiatheria</taxon>
        <taxon>Chiroptera</taxon>
        <taxon>Yangochiroptera</taxon>
        <taxon>Vespertilionidae</taxon>
        <taxon>Myotis</taxon>
    </lineage>
</organism>
<protein>
    <submittedName>
        <fullName evidence="1">Uncharacterized protein</fullName>
    </submittedName>
</protein>
<evidence type="ECO:0000313" key="1">
    <source>
        <dbReference type="EMBL" id="EPQ20475.1"/>
    </source>
</evidence>
<dbReference type="AlphaFoldDB" id="S7NU25"/>
<dbReference type="EMBL" id="KE164838">
    <property type="protein sequence ID" value="EPQ20475.1"/>
    <property type="molecule type" value="Genomic_DNA"/>
</dbReference>
<keyword evidence="2" id="KW-1185">Reference proteome</keyword>
<accession>S7NU25</accession>
<sequence length="94" mass="10518">MKKNNNPQAHLYILIWRDFDLVHEKKKKQDAEQIRNSDRSLADTELCAIPKCFSNRSIFFYVPSLSPGSLASCLRPVLAALALTSHGGIAPGHR</sequence>
<dbReference type="Proteomes" id="UP000052978">
    <property type="component" value="Unassembled WGS sequence"/>
</dbReference>
<evidence type="ECO:0000313" key="2">
    <source>
        <dbReference type="Proteomes" id="UP000052978"/>
    </source>
</evidence>
<gene>
    <name evidence="1" type="ORF">D623_10005605</name>
</gene>
<proteinExistence type="predicted"/>
<reference evidence="1 2" key="1">
    <citation type="journal article" date="2013" name="Nat. Commun.">
        <title>Genome analysis reveals insights into physiology and longevity of the Brandt's bat Myotis brandtii.</title>
        <authorList>
            <person name="Seim I."/>
            <person name="Fang X."/>
            <person name="Xiong Z."/>
            <person name="Lobanov A.V."/>
            <person name="Huang Z."/>
            <person name="Ma S."/>
            <person name="Feng Y."/>
            <person name="Turanov A.A."/>
            <person name="Zhu Y."/>
            <person name="Lenz T.L."/>
            <person name="Gerashchenko M.V."/>
            <person name="Fan D."/>
            <person name="Hee Yim S."/>
            <person name="Yao X."/>
            <person name="Jordan D."/>
            <person name="Xiong Y."/>
            <person name="Ma Y."/>
            <person name="Lyapunov A.N."/>
            <person name="Chen G."/>
            <person name="Kulakova O.I."/>
            <person name="Sun Y."/>
            <person name="Lee S.G."/>
            <person name="Bronson R.T."/>
            <person name="Moskalev A.A."/>
            <person name="Sunyaev S.R."/>
            <person name="Zhang G."/>
            <person name="Krogh A."/>
            <person name="Wang J."/>
            <person name="Gladyshev V.N."/>
        </authorList>
    </citation>
    <scope>NUCLEOTIDE SEQUENCE [LARGE SCALE GENOMIC DNA]</scope>
</reference>